<feature type="compositionally biased region" description="Basic residues" evidence="1">
    <location>
        <begin position="72"/>
        <end position="83"/>
    </location>
</feature>
<evidence type="ECO:0000313" key="4">
    <source>
        <dbReference type="Proteomes" id="UP001152519"/>
    </source>
</evidence>
<keyword evidence="2" id="KW-1133">Transmembrane helix</keyword>
<feature type="transmembrane region" description="Helical" evidence="2">
    <location>
        <begin position="20"/>
        <end position="39"/>
    </location>
</feature>
<feature type="region of interest" description="Disordered" evidence="1">
    <location>
        <begin position="1"/>
        <end position="23"/>
    </location>
</feature>
<feature type="region of interest" description="Disordered" evidence="1">
    <location>
        <begin position="46"/>
        <end position="121"/>
    </location>
</feature>
<protein>
    <submittedName>
        <fullName evidence="3">Uncharacterized protein</fullName>
    </submittedName>
</protein>
<dbReference type="AlphaFoldDB" id="A0A9W4DP83"/>
<dbReference type="Proteomes" id="UP001152519">
    <property type="component" value="Unassembled WGS sequence"/>
</dbReference>
<proteinExistence type="predicted"/>
<keyword evidence="4" id="KW-1185">Reference proteome</keyword>
<keyword evidence="2" id="KW-0472">Membrane</keyword>
<accession>A0A9W4DP83</accession>
<evidence type="ECO:0000256" key="1">
    <source>
        <dbReference type="SAM" id="MobiDB-lite"/>
    </source>
</evidence>
<reference evidence="3" key="1">
    <citation type="submission" date="2021-05" db="EMBL/GenBank/DDBJ databases">
        <authorList>
            <person name="Arsene-Ploetze F."/>
        </authorList>
    </citation>
    <scope>NUCLEOTIDE SEQUENCE</scope>
    <source>
        <strain evidence="3">DSM 42138</strain>
    </source>
</reference>
<keyword evidence="2" id="KW-0812">Transmembrane</keyword>
<gene>
    <name evidence="3" type="ORF">SCOCK_30326</name>
</gene>
<dbReference type="EMBL" id="CAJSLV010000059">
    <property type="protein sequence ID" value="CAG6395093.1"/>
    <property type="molecule type" value="Genomic_DNA"/>
</dbReference>
<comment type="caution">
    <text evidence="3">The sequence shown here is derived from an EMBL/GenBank/DDBJ whole genome shotgun (WGS) entry which is preliminary data.</text>
</comment>
<organism evidence="3 4">
    <name type="scientific">Actinacidiphila cocklensis</name>
    <dbReference type="NCBI Taxonomy" id="887465"/>
    <lineage>
        <taxon>Bacteria</taxon>
        <taxon>Bacillati</taxon>
        <taxon>Actinomycetota</taxon>
        <taxon>Actinomycetes</taxon>
        <taxon>Kitasatosporales</taxon>
        <taxon>Streptomycetaceae</taxon>
        <taxon>Actinacidiphila</taxon>
    </lineage>
</organism>
<sequence length="121" mass="11948">MPDLGRHGRRGGGSHPRADALLGGAGVGGAVVVAVLVPVQLGLDGEREPAGAAVAGRARTPGQPAGRAERPGHRRRRGRRRRAGGGGRPGDGGRAGDDGAAPGAVTATRSGPPVLPVRSAR</sequence>
<evidence type="ECO:0000256" key="2">
    <source>
        <dbReference type="SAM" id="Phobius"/>
    </source>
</evidence>
<evidence type="ECO:0000313" key="3">
    <source>
        <dbReference type="EMBL" id="CAG6395093.1"/>
    </source>
</evidence>
<feature type="compositionally biased region" description="Gly residues" evidence="1">
    <location>
        <begin position="84"/>
        <end position="93"/>
    </location>
</feature>
<name>A0A9W4DP83_9ACTN</name>